<protein>
    <submittedName>
        <fullName evidence="1">CRISPR-associated protein Cas6</fullName>
    </submittedName>
</protein>
<evidence type="ECO:0000313" key="2">
    <source>
        <dbReference type="Proteomes" id="UP000027770"/>
    </source>
</evidence>
<accession>A0AA40ISS7</accession>
<dbReference type="Proteomes" id="UP000027770">
    <property type="component" value="Unassembled WGS sequence"/>
</dbReference>
<dbReference type="EMBL" id="JENW01000128">
    <property type="protein sequence ID" value="KEI13761.1"/>
    <property type="molecule type" value="Genomic_DNA"/>
</dbReference>
<keyword evidence="2" id="KW-1185">Reference proteome</keyword>
<gene>
    <name evidence="1" type="ORF">Z959_02395</name>
</gene>
<proteinExistence type="predicted"/>
<dbReference type="AlphaFoldDB" id="A0AA40ISS7"/>
<reference evidence="1 2" key="1">
    <citation type="submission" date="2014-02" db="EMBL/GenBank/DDBJ databases">
        <title>Plasmidome dynamics in the species complex Clostridium novyi sensu lato converts strains of independent lineages into distinctly different pathogens.</title>
        <authorList>
            <person name="Skarin H."/>
            <person name="Segerman B."/>
        </authorList>
    </citation>
    <scope>NUCLEOTIDE SEQUENCE [LARGE SCALE GENOMIC DNA]</scope>
    <source>
        <strain evidence="1 2">ATCC 27606</strain>
    </source>
</reference>
<dbReference type="Gene3D" id="3.30.70.1900">
    <property type="match status" value="1"/>
</dbReference>
<evidence type="ECO:0000313" key="1">
    <source>
        <dbReference type="EMBL" id="KEI13761.1"/>
    </source>
</evidence>
<name>A0AA40ISS7_CLONO</name>
<organism evidence="1 2">
    <name type="scientific">Clostridium novyi B str. ATCC 27606</name>
    <dbReference type="NCBI Taxonomy" id="1443123"/>
    <lineage>
        <taxon>Bacteria</taxon>
        <taxon>Bacillati</taxon>
        <taxon>Bacillota</taxon>
        <taxon>Clostridia</taxon>
        <taxon>Eubacteriales</taxon>
        <taxon>Clostridiaceae</taxon>
        <taxon>Clostridium</taxon>
    </lineage>
</organism>
<comment type="caution">
    <text evidence="1">The sequence shown here is derived from an EMBL/GenBank/DDBJ whole genome shotgun (WGS) entry which is preliminary data.</text>
</comment>
<sequence length="222" mass="26210">MVDVYTMEDIKVNKQSIKISKLIDKTLCMNDKFLKLHKENCFKDYCFNWLYPIETDVYKKGKIYTFIIRTVDKELVEYFKKYLINEYTESLKVLTIKTKLIPQCTIEKIYSITPLIIKAQGYWKNNLTFKQFEERIFSNLIKKYNEYFNIKINENFSLYNNIVISNKKPISMPVKGVRLLGDKVTLYISNNEMSQKLAYFALGVGLGEVNGRSAGFCNYKYL</sequence>